<dbReference type="CDD" id="cd02219">
    <property type="entry name" value="cupin_YjlB-like"/>
    <property type="match status" value="1"/>
</dbReference>
<evidence type="ECO:0000313" key="3">
    <source>
        <dbReference type="Proteomes" id="UP000830343"/>
    </source>
</evidence>
<reference evidence="2" key="1">
    <citation type="submission" date="2022-03" db="EMBL/GenBank/DDBJ databases">
        <authorList>
            <person name="Vrbovska V."/>
            <person name="Kovarovic V."/>
            <person name="Botka T."/>
            <person name="Pantucek R."/>
        </authorList>
    </citation>
    <scope>NUCLEOTIDE SEQUENCE</scope>
    <source>
        <strain evidence="2">CCM 2609</strain>
    </source>
</reference>
<dbReference type="InterPro" id="IPR014500">
    <property type="entry name" value="UCP019307_cupin"/>
</dbReference>
<dbReference type="Proteomes" id="UP000830343">
    <property type="component" value="Chromosome"/>
</dbReference>
<dbReference type="PANTHER" id="PTHR36448:SF2">
    <property type="entry name" value="CUPIN TYPE-1 DOMAIN-CONTAINING PROTEIN"/>
    <property type="match status" value="1"/>
</dbReference>
<evidence type="ECO:0000259" key="1">
    <source>
        <dbReference type="Pfam" id="PF00190"/>
    </source>
</evidence>
<evidence type="ECO:0000313" key="2">
    <source>
        <dbReference type="EMBL" id="UOB20981.1"/>
    </source>
</evidence>
<proteinExistence type="predicted"/>
<keyword evidence="3" id="KW-1185">Reference proteome</keyword>
<dbReference type="InterPro" id="IPR014710">
    <property type="entry name" value="RmlC-like_jellyroll"/>
</dbReference>
<dbReference type="EMBL" id="CP094348">
    <property type="protein sequence ID" value="UOB20981.1"/>
    <property type="molecule type" value="Genomic_DNA"/>
</dbReference>
<gene>
    <name evidence="2" type="ORF">MRZ06_02555</name>
</gene>
<organism evidence="2 3">
    <name type="scientific">Macrococcus armenti</name>
    <dbReference type="NCBI Taxonomy" id="2875764"/>
    <lineage>
        <taxon>Bacteria</taxon>
        <taxon>Bacillati</taxon>
        <taxon>Bacillota</taxon>
        <taxon>Bacilli</taxon>
        <taxon>Bacillales</taxon>
        <taxon>Staphylococcaceae</taxon>
        <taxon>Macrococcus</taxon>
    </lineage>
</organism>
<dbReference type="InterPro" id="IPR011051">
    <property type="entry name" value="RmlC_Cupin_sf"/>
</dbReference>
<dbReference type="InterPro" id="IPR006045">
    <property type="entry name" value="Cupin_1"/>
</dbReference>
<reference evidence="2" key="2">
    <citation type="submission" date="2022-04" db="EMBL/GenBank/DDBJ databases">
        <title>Antimicrobial genetic elements in methicillin-resistant Macrococcus armenti.</title>
        <authorList>
            <person name="Keller J.E."/>
            <person name="Schwendener S."/>
            <person name="Pantucek R."/>
            <person name="Perreten V."/>
        </authorList>
    </citation>
    <scope>NUCLEOTIDE SEQUENCE</scope>
    <source>
        <strain evidence="2">CCM 2609</strain>
    </source>
</reference>
<feature type="domain" description="Cupin type-1" evidence="1">
    <location>
        <begin position="55"/>
        <end position="121"/>
    </location>
</feature>
<dbReference type="InterPro" id="IPR047121">
    <property type="entry name" value="YjiB-like"/>
</dbReference>
<dbReference type="PIRSF" id="PIRSF019307">
    <property type="entry name" value="UCP019307"/>
    <property type="match status" value="1"/>
</dbReference>
<sequence>MMKYKIIHAPISPSTPNHMILPVIVYQTEETDFESIFKENGWKNIWTNGVFDYHHFHPNQHEVLGVKQGDALLMIGGEHGQRIEVKRGDVLLLPAGYGHKRLEQSDDFKVIGAYPDDRNVDTLTAYEDINKMNSIINAVALPATDPVYGNTGPMFKEWHNIYQCSTVRGG</sequence>
<dbReference type="RefSeq" id="WP_243366303.1">
    <property type="nucleotide sequence ID" value="NZ_CP094348.1"/>
</dbReference>
<name>A0ABY3ZYS8_9STAP</name>
<dbReference type="Gene3D" id="2.60.120.10">
    <property type="entry name" value="Jelly Rolls"/>
    <property type="match status" value="1"/>
</dbReference>
<dbReference type="PANTHER" id="PTHR36448">
    <property type="entry name" value="BLR7373 PROTEIN"/>
    <property type="match status" value="1"/>
</dbReference>
<dbReference type="SUPFAM" id="SSF51182">
    <property type="entry name" value="RmlC-like cupins"/>
    <property type="match status" value="1"/>
</dbReference>
<accession>A0ABY3ZYS8</accession>
<dbReference type="Pfam" id="PF00190">
    <property type="entry name" value="Cupin_1"/>
    <property type="match status" value="1"/>
</dbReference>
<protein>
    <recommendedName>
        <fullName evidence="1">Cupin type-1 domain-containing protein</fullName>
    </recommendedName>
</protein>